<dbReference type="InterPro" id="IPR021410">
    <property type="entry name" value="FAF"/>
</dbReference>
<comment type="caution">
    <text evidence="4">The sequence shown here is derived from an EMBL/GenBank/DDBJ whole genome shotgun (WGS) entry which is preliminary data.</text>
</comment>
<proteinExistence type="inferred from homology"/>
<evidence type="ECO:0000256" key="2">
    <source>
        <dbReference type="SAM" id="MobiDB-lite"/>
    </source>
</evidence>
<feature type="compositionally biased region" description="Low complexity" evidence="2">
    <location>
        <begin position="341"/>
        <end position="356"/>
    </location>
</feature>
<name>A0AAX6ENR8_IRIPA</name>
<gene>
    <name evidence="4" type="ORF">M6B38_180215</name>
</gene>
<dbReference type="PANTHER" id="PTHR33155:SF3">
    <property type="entry name" value="PROTEIN FAF-LIKE, CHLOROPLASTIC"/>
    <property type="match status" value="1"/>
</dbReference>
<evidence type="ECO:0000256" key="1">
    <source>
        <dbReference type="ARBA" id="ARBA00008690"/>
    </source>
</evidence>
<comment type="similarity">
    <text evidence="1">Belongs to the fantastic four family.</text>
</comment>
<dbReference type="AlphaFoldDB" id="A0AAX6ENR8"/>
<dbReference type="InterPro" id="IPR046431">
    <property type="entry name" value="FAF_dom"/>
</dbReference>
<keyword evidence="5" id="KW-1185">Reference proteome</keyword>
<evidence type="ECO:0000313" key="4">
    <source>
        <dbReference type="EMBL" id="KAJ6805653.1"/>
    </source>
</evidence>
<reference evidence="4" key="2">
    <citation type="submission" date="2023-04" db="EMBL/GenBank/DDBJ databases">
        <authorList>
            <person name="Bruccoleri R.E."/>
            <person name="Oakeley E.J."/>
            <person name="Faust A.-M."/>
            <person name="Dessus-Babus S."/>
            <person name="Altorfer M."/>
            <person name="Burckhardt D."/>
            <person name="Oertli M."/>
            <person name="Naumann U."/>
            <person name="Petersen F."/>
            <person name="Wong J."/>
        </authorList>
    </citation>
    <scope>NUCLEOTIDE SEQUENCE</scope>
    <source>
        <strain evidence="4">GSM-AAB239-AS_SAM_17_03QT</strain>
        <tissue evidence="4">Leaf</tissue>
    </source>
</reference>
<sequence length="425" mass="45776">MSVAICRSSSTVPFPLERGKGVQQLQLFGSTGDRAGAAADEGGGGGSPPGQVDIWSSIQALHKPAKQPNADEPYVHPLTRLASGGRLLSQKSLEICTESLGSETGSDGYFSSEDVDVVDYSAPPRLPIKHEQEQEQEQEEDVLDHDEVDEHAAAAGAERSAVNYHCSMGRRSPSRSFPPPLRSISSRDGPCVQMRPRREDGRLVVEAVAVPSQNYLHARRQGGRLLLSFINTTTPKRNNVINMTNQSTPEQAQELGELPGQEVADIEEEEAELEEEEEEVEVVDRGTVVEVKVSTQPPPQQGGGAAAARVHRSSIVINKFVSCTSLGRESDVDRNDDVGRARTTSPRRSSAGTATTTAAAAAVAASSLGGTLPADGGGRPCGSDNKLLFTSKRRNREELLRDMRRCSRLRKPLFIWEPCCIATSS</sequence>
<feature type="region of interest" description="Disordered" evidence="2">
    <location>
        <begin position="167"/>
        <end position="194"/>
    </location>
</feature>
<reference evidence="4" key="1">
    <citation type="journal article" date="2023" name="GigaByte">
        <title>Genome assembly of the bearded iris, Iris pallida Lam.</title>
        <authorList>
            <person name="Bruccoleri R.E."/>
            <person name="Oakeley E.J."/>
            <person name="Faust A.M.E."/>
            <person name="Altorfer M."/>
            <person name="Dessus-Babus S."/>
            <person name="Burckhardt D."/>
            <person name="Oertli M."/>
            <person name="Naumann U."/>
            <person name="Petersen F."/>
            <person name="Wong J."/>
        </authorList>
    </citation>
    <scope>NUCLEOTIDE SEQUENCE</scope>
    <source>
        <strain evidence="4">GSM-AAB239-AS_SAM_17_03QT</strain>
    </source>
</reference>
<evidence type="ECO:0000313" key="5">
    <source>
        <dbReference type="Proteomes" id="UP001140949"/>
    </source>
</evidence>
<feature type="domain" description="FAF" evidence="3">
    <location>
        <begin position="176"/>
        <end position="229"/>
    </location>
</feature>
<feature type="region of interest" description="Disordered" evidence="2">
    <location>
        <begin position="329"/>
        <end position="356"/>
    </location>
</feature>
<dbReference type="EMBL" id="JANAVB010035417">
    <property type="protein sequence ID" value="KAJ6805653.1"/>
    <property type="molecule type" value="Genomic_DNA"/>
</dbReference>
<protein>
    <recommendedName>
        <fullName evidence="3">FAF domain-containing protein</fullName>
    </recommendedName>
</protein>
<dbReference type="Pfam" id="PF11250">
    <property type="entry name" value="FAF"/>
    <property type="match status" value="1"/>
</dbReference>
<evidence type="ECO:0000259" key="3">
    <source>
        <dbReference type="Pfam" id="PF11250"/>
    </source>
</evidence>
<organism evidence="4 5">
    <name type="scientific">Iris pallida</name>
    <name type="common">Sweet iris</name>
    <dbReference type="NCBI Taxonomy" id="29817"/>
    <lineage>
        <taxon>Eukaryota</taxon>
        <taxon>Viridiplantae</taxon>
        <taxon>Streptophyta</taxon>
        <taxon>Embryophyta</taxon>
        <taxon>Tracheophyta</taxon>
        <taxon>Spermatophyta</taxon>
        <taxon>Magnoliopsida</taxon>
        <taxon>Liliopsida</taxon>
        <taxon>Asparagales</taxon>
        <taxon>Iridaceae</taxon>
        <taxon>Iridoideae</taxon>
        <taxon>Irideae</taxon>
        <taxon>Iris</taxon>
    </lineage>
</organism>
<accession>A0AAX6ENR8</accession>
<feature type="region of interest" description="Disordered" evidence="2">
    <location>
        <begin position="33"/>
        <end position="52"/>
    </location>
</feature>
<feature type="compositionally biased region" description="Basic and acidic residues" evidence="2">
    <location>
        <begin position="329"/>
        <end position="340"/>
    </location>
</feature>
<dbReference type="Proteomes" id="UP001140949">
    <property type="component" value="Unassembled WGS sequence"/>
</dbReference>
<dbReference type="PANTHER" id="PTHR33155">
    <property type="entry name" value="FANTASTIC FOUR-LIKE PROTEIN (DUF3049)"/>
    <property type="match status" value="1"/>
</dbReference>